<dbReference type="PATRIC" id="fig|442.7.peg.1982"/>
<evidence type="ECO:0000313" key="3">
    <source>
        <dbReference type="Proteomes" id="UP000075573"/>
    </source>
</evidence>
<dbReference type="Gene3D" id="3.40.1580.10">
    <property type="entry name" value="SMI1/KNR4-like"/>
    <property type="match status" value="1"/>
</dbReference>
<evidence type="ECO:0000259" key="1">
    <source>
        <dbReference type="Pfam" id="PF09346"/>
    </source>
</evidence>
<dbReference type="Proteomes" id="UP000075573">
    <property type="component" value="Unassembled WGS sequence"/>
</dbReference>
<dbReference type="EMBL" id="LHZB01000099">
    <property type="protein sequence ID" value="KXV02286.1"/>
    <property type="molecule type" value="Genomic_DNA"/>
</dbReference>
<feature type="domain" description="Knr4/Smi1-like" evidence="1">
    <location>
        <begin position="24"/>
        <end position="163"/>
    </location>
</feature>
<protein>
    <recommendedName>
        <fullName evidence="1">Knr4/Smi1-like domain-containing protein</fullName>
    </recommendedName>
</protein>
<dbReference type="SUPFAM" id="SSF160631">
    <property type="entry name" value="SMI1/KNR4-like"/>
    <property type="match status" value="1"/>
</dbReference>
<comment type="caution">
    <text evidence="2">The sequence shown here is derived from an EMBL/GenBank/DDBJ whole genome shotgun (WGS) entry which is preliminary data.</text>
</comment>
<gene>
    <name evidence="2" type="ORF">AD929_03115</name>
</gene>
<dbReference type="Pfam" id="PF09346">
    <property type="entry name" value="SMI1_KNR4"/>
    <property type="match status" value="1"/>
</dbReference>
<dbReference type="InterPro" id="IPR037883">
    <property type="entry name" value="Knr4/Smi1-like_sf"/>
</dbReference>
<proteinExistence type="predicted"/>
<organism evidence="2 3">
    <name type="scientific">Gluconobacter potus</name>
    <dbReference type="NCBI Taxonomy" id="2724927"/>
    <lineage>
        <taxon>Bacteria</taxon>
        <taxon>Pseudomonadati</taxon>
        <taxon>Pseudomonadota</taxon>
        <taxon>Alphaproteobacteria</taxon>
        <taxon>Acetobacterales</taxon>
        <taxon>Acetobacteraceae</taxon>
        <taxon>Gluconobacter</taxon>
    </lineage>
</organism>
<dbReference type="RefSeq" id="WP_062494240.1">
    <property type="nucleotide sequence ID" value="NZ_LHZB01000099.1"/>
</dbReference>
<dbReference type="AlphaFoldDB" id="A0A149QY90"/>
<name>A0A149QY90_9PROT</name>
<reference evidence="2 3" key="1">
    <citation type="submission" date="2015-06" db="EMBL/GenBank/DDBJ databases">
        <title>Improved classification and identification of acetic acid bacteria using matrix-assisted laser desorption/ionization time-of-flight mass spectrometry; Gluconobacter nephelii and Gluconobacter uchimurae are later heterotypic synonyms of Gluconobacter japonicus and Gluconobacter oxydans, respectively.</title>
        <authorList>
            <person name="Li L."/>
            <person name="Cleenwerck I."/>
            <person name="De Vuyst L."/>
            <person name="Vandamme P."/>
        </authorList>
    </citation>
    <scope>NUCLEOTIDE SEQUENCE [LARGE SCALE GENOMIC DNA]</scope>
    <source>
        <strain evidence="2 3">LMG 1764</strain>
    </source>
</reference>
<evidence type="ECO:0000313" key="2">
    <source>
        <dbReference type="EMBL" id="KXV02286.1"/>
    </source>
</evidence>
<accession>A0A149QY90</accession>
<dbReference type="InterPro" id="IPR018958">
    <property type="entry name" value="Knr4/Smi1-like_dom"/>
</dbReference>
<sequence length="204" mass="23059">MIDFKARLACDVTPADPEVARRSITELKERGLCPLPDDYLEFLAVVGSLESEEVHLVRSPGDYEYSDEYVGIEMLYTAKGGGRDDILTENETAAVKWMLNIGDNDSNLFIMSLQEDDFGYIYYLAHEAFYDEEAGEEFEFGDPKASVAARRHLVATSFTDFLNLMRCDDVFVPVQASDPSVYGEQMAWASQDGVRPRHPDWDDD</sequence>